<keyword evidence="2" id="KW-0732">Signal</keyword>
<dbReference type="STRING" id="74649.A0A2P6R3B7"/>
<dbReference type="PANTHER" id="PTHR35094">
    <property type="entry name" value="LEUCINE-RICH REPEAT EXTENSIN-LIKE PROTEIN 2"/>
    <property type="match status" value="1"/>
</dbReference>
<evidence type="ECO:0000313" key="3">
    <source>
        <dbReference type="EMBL" id="PRQ40911.1"/>
    </source>
</evidence>
<evidence type="ECO:0000313" key="4">
    <source>
        <dbReference type="Proteomes" id="UP000238479"/>
    </source>
</evidence>
<gene>
    <name evidence="3" type="ORF">RchiOBHm_Chr4g0441241</name>
</gene>
<feature type="compositionally biased region" description="Pro residues" evidence="1">
    <location>
        <begin position="39"/>
        <end position="85"/>
    </location>
</feature>
<dbReference type="OMA" id="AYLYMTG"/>
<dbReference type="EMBL" id="PDCK01000042">
    <property type="protein sequence ID" value="PRQ40911.1"/>
    <property type="molecule type" value="Genomic_DNA"/>
</dbReference>
<feature type="signal peptide" evidence="2">
    <location>
        <begin position="1"/>
        <end position="26"/>
    </location>
</feature>
<sequence>MTHCFKFLSLFLVAVALLGGGASVRAQDGSEKCGSCATPSPPPPSPPPPSQCPPPPALPPPTPVLPPPSPKNPPPSTSYCPPPPSSLIYITGPPGQLYPVDQDFNGAHGVRNSVGLPILLGLGLLVFWRFGEQAGLD</sequence>
<name>A0A2P6R3B7_ROSCH</name>
<dbReference type="AlphaFoldDB" id="A0A2P6R3B7"/>
<feature type="region of interest" description="Disordered" evidence="1">
    <location>
        <begin position="27"/>
        <end position="86"/>
    </location>
</feature>
<feature type="chain" id="PRO_5015170365" evidence="2">
    <location>
        <begin position="27"/>
        <end position="137"/>
    </location>
</feature>
<organism evidence="3 4">
    <name type="scientific">Rosa chinensis</name>
    <name type="common">China rose</name>
    <dbReference type="NCBI Taxonomy" id="74649"/>
    <lineage>
        <taxon>Eukaryota</taxon>
        <taxon>Viridiplantae</taxon>
        <taxon>Streptophyta</taxon>
        <taxon>Embryophyta</taxon>
        <taxon>Tracheophyta</taxon>
        <taxon>Spermatophyta</taxon>
        <taxon>Magnoliopsida</taxon>
        <taxon>eudicotyledons</taxon>
        <taxon>Gunneridae</taxon>
        <taxon>Pentapetalae</taxon>
        <taxon>rosids</taxon>
        <taxon>fabids</taxon>
        <taxon>Rosales</taxon>
        <taxon>Rosaceae</taxon>
        <taxon>Rosoideae</taxon>
        <taxon>Rosoideae incertae sedis</taxon>
        <taxon>Rosa</taxon>
    </lineage>
</organism>
<evidence type="ECO:0000256" key="2">
    <source>
        <dbReference type="SAM" id="SignalP"/>
    </source>
</evidence>
<dbReference type="Proteomes" id="UP000238479">
    <property type="component" value="Chromosome 4"/>
</dbReference>
<comment type="caution">
    <text evidence="3">The sequence shown here is derived from an EMBL/GenBank/DDBJ whole genome shotgun (WGS) entry which is preliminary data.</text>
</comment>
<keyword evidence="4" id="KW-1185">Reference proteome</keyword>
<accession>A0A2P6R3B7</accession>
<dbReference type="Gramene" id="PRQ40911">
    <property type="protein sequence ID" value="PRQ40911"/>
    <property type="gene ID" value="RchiOBHm_Chr4g0441241"/>
</dbReference>
<proteinExistence type="predicted"/>
<dbReference type="PANTHER" id="PTHR35094:SF1">
    <property type="entry name" value="PROTEIN, PUTATIVE-RELATED"/>
    <property type="match status" value="1"/>
</dbReference>
<reference evidence="3 4" key="1">
    <citation type="journal article" date="2018" name="Nat. Genet.">
        <title>The Rosa genome provides new insights in the design of modern roses.</title>
        <authorList>
            <person name="Bendahmane M."/>
        </authorList>
    </citation>
    <scope>NUCLEOTIDE SEQUENCE [LARGE SCALE GENOMIC DNA]</scope>
    <source>
        <strain evidence="4">cv. Old Blush</strain>
    </source>
</reference>
<evidence type="ECO:0000256" key="1">
    <source>
        <dbReference type="SAM" id="MobiDB-lite"/>
    </source>
</evidence>
<protein>
    <submittedName>
        <fullName evidence="3">Uncharacterized protein</fullName>
    </submittedName>
</protein>